<evidence type="ECO:0000256" key="4">
    <source>
        <dbReference type="PROSITE-ProRule" id="PRU00091"/>
    </source>
</evidence>
<dbReference type="RefSeq" id="XP_024510370.1">
    <property type="nucleotide sequence ID" value="XM_024644853.1"/>
</dbReference>
<dbReference type="CDD" id="cd01218">
    <property type="entry name" value="PH_Phafin2-like"/>
    <property type="match status" value="1"/>
</dbReference>
<dbReference type="PANTHER" id="PTHR46280:SF3">
    <property type="entry name" value="PLECKSTRIN HOMOLOGY DOMAIN-CONTAINING FAMILY F MEMBER 1 HOMOLOG"/>
    <property type="match status" value="1"/>
</dbReference>
<dbReference type="InterPro" id="IPR000306">
    <property type="entry name" value="Znf_FYVE"/>
</dbReference>
<dbReference type="InterPro" id="IPR037871">
    <property type="entry name" value="PH_Phafin"/>
</dbReference>
<dbReference type="InterPro" id="IPR051765">
    <property type="entry name" value="PH_domain-containing_F"/>
</dbReference>
<dbReference type="CTD" id="36383554"/>
<dbReference type="WBParaSite" id="SRAE_X000050100.1">
    <property type="protein sequence ID" value="SRAE_X000050100.1"/>
    <property type="gene ID" value="WBGene00266060"/>
</dbReference>
<keyword evidence="9" id="KW-1185">Reference proteome</keyword>
<dbReference type="WormBase" id="SRAE_X000050100">
    <property type="protein sequence ID" value="SRP07040"/>
    <property type="gene ID" value="WBGene00266060"/>
</dbReference>
<keyword evidence="1" id="KW-0479">Metal-binding</keyword>
<dbReference type="GO" id="GO:0005769">
    <property type="term" value="C:early endosome"/>
    <property type="evidence" value="ECO:0007669"/>
    <property type="project" value="TreeGrafter"/>
</dbReference>
<dbReference type="Proteomes" id="UP000035682">
    <property type="component" value="Unplaced"/>
</dbReference>
<evidence type="ECO:0000313" key="8">
    <source>
        <dbReference type="EMBL" id="CEF71174.1"/>
    </source>
</evidence>
<evidence type="ECO:0000313" key="11">
    <source>
        <dbReference type="WormBase" id="SRAE_X000050100"/>
    </source>
</evidence>
<dbReference type="Gene3D" id="3.30.40.10">
    <property type="entry name" value="Zinc/RING finger domain, C3HC4 (zinc finger)"/>
    <property type="match status" value="1"/>
</dbReference>
<name>A0A090LU69_STRRB</name>
<dbReference type="InterPro" id="IPR011011">
    <property type="entry name" value="Znf_FYVE_PHD"/>
</dbReference>
<organism evidence="8">
    <name type="scientific">Strongyloides ratti</name>
    <name type="common">Parasitic roundworm</name>
    <dbReference type="NCBI Taxonomy" id="34506"/>
    <lineage>
        <taxon>Eukaryota</taxon>
        <taxon>Metazoa</taxon>
        <taxon>Ecdysozoa</taxon>
        <taxon>Nematoda</taxon>
        <taxon>Chromadorea</taxon>
        <taxon>Rhabditida</taxon>
        <taxon>Tylenchina</taxon>
        <taxon>Panagrolaimomorpha</taxon>
        <taxon>Strongyloidoidea</taxon>
        <taxon>Strongyloididae</taxon>
        <taxon>Strongyloides</taxon>
    </lineage>
</organism>
<accession>A0A090LU69</accession>
<dbReference type="InterPro" id="IPR001849">
    <property type="entry name" value="PH_domain"/>
</dbReference>
<evidence type="ECO:0000256" key="3">
    <source>
        <dbReference type="ARBA" id="ARBA00022833"/>
    </source>
</evidence>
<dbReference type="OMA" id="NEWINHI"/>
<evidence type="ECO:0000313" key="9">
    <source>
        <dbReference type="Proteomes" id="UP000035682"/>
    </source>
</evidence>
<dbReference type="eggNOG" id="KOG4004">
    <property type="taxonomic scope" value="Eukaryota"/>
</dbReference>
<dbReference type="SUPFAM" id="SSF57903">
    <property type="entry name" value="FYVE/PHD zinc finger"/>
    <property type="match status" value="1"/>
</dbReference>
<evidence type="ECO:0000256" key="2">
    <source>
        <dbReference type="ARBA" id="ARBA00022771"/>
    </source>
</evidence>
<dbReference type="Pfam" id="PF01363">
    <property type="entry name" value="FYVE"/>
    <property type="match status" value="1"/>
</dbReference>
<dbReference type="InterPro" id="IPR017455">
    <property type="entry name" value="Znf_FYVE-rel"/>
</dbReference>
<dbReference type="Pfam" id="PF00169">
    <property type="entry name" value="PH"/>
    <property type="match status" value="1"/>
</dbReference>
<feature type="domain" description="FYVE-type" evidence="7">
    <location>
        <begin position="154"/>
        <end position="214"/>
    </location>
</feature>
<feature type="domain" description="PH" evidence="6">
    <location>
        <begin position="37"/>
        <end position="133"/>
    </location>
</feature>
<gene>
    <name evidence="8 10 11" type="ORF">SRAE_X000050100</name>
</gene>
<evidence type="ECO:0000313" key="10">
    <source>
        <dbReference type="WBParaSite" id="SRAE_X000050100.1"/>
    </source>
</evidence>
<evidence type="ECO:0000256" key="5">
    <source>
        <dbReference type="SAM" id="MobiDB-lite"/>
    </source>
</evidence>
<dbReference type="STRING" id="34506.A0A090LU69"/>
<dbReference type="PANTHER" id="PTHR46280">
    <property type="entry name" value="PLECKSTRIN HOMOLOGY DOMAIN-CONTAINING FAMILY F MEMBER 2-RELATED"/>
    <property type="match status" value="1"/>
</dbReference>
<keyword evidence="2 4" id="KW-0863">Zinc-finger</keyword>
<evidence type="ECO:0000256" key="1">
    <source>
        <dbReference type="ARBA" id="ARBA00022723"/>
    </source>
</evidence>
<evidence type="ECO:0000259" key="7">
    <source>
        <dbReference type="PROSITE" id="PS50178"/>
    </source>
</evidence>
<sequence>MSYGQQRSNIEANDRRIASIEALFGNTGIRLKKEGRYLIGEGVLMKMCRKKPKQRQFYLFNDILIYASFGIDKKHFNKQHVIPLEKVQLIDLKDEDNKKNGFVIRTPNKSFAVYAATNSEKNEWINHICKCITYLQRECGKTLATDFAAEWVPDKEAVTCMVCLKTVFGIIHRRHHCRACGKVVCGKCSNNTWNLPNISSKDVRVCDQCIVLLRKGEKIIPHAYGRTDKSNDGYLRNSHNIPIQSLNETTLSDSSDDEDDESSNNKNIKKTHQQYVSKNAQDPFDDYFNSELPNTNLF</sequence>
<evidence type="ECO:0000259" key="6">
    <source>
        <dbReference type="PROSITE" id="PS50003"/>
    </source>
</evidence>
<dbReference type="SMART" id="SM00233">
    <property type="entry name" value="PH"/>
    <property type="match status" value="1"/>
</dbReference>
<dbReference type="EMBL" id="LN609530">
    <property type="protein sequence ID" value="CEF71174.1"/>
    <property type="molecule type" value="Genomic_DNA"/>
</dbReference>
<dbReference type="AlphaFoldDB" id="A0A090LU69"/>
<dbReference type="InterPro" id="IPR013083">
    <property type="entry name" value="Znf_RING/FYVE/PHD"/>
</dbReference>
<feature type="region of interest" description="Disordered" evidence="5">
    <location>
        <begin position="246"/>
        <end position="273"/>
    </location>
</feature>
<reference evidence="10" key="2">
    <citation type="submission" date="2020-12" db="UniProtKB">
        <authorList>
            <consortium name="WormBaseParasite"/>
        </authorList>
    </citation>
    <scope>IDENTIFICATION</scope>
</reference>
<dbReference type="PROSITE" id="PS50003">
    <property type="entry name" value="PH_DOMAIN"/>
    <property type="match status" value="1"/>
</dbReference>
<dbReference type="InterPro" id="IPR011993">
    <property type="entry name" value="PH-like_dom_sf"/>
</dbReference>
<reference evidence="8 9" key="1">
    <citation type="submission" date="2014-09" db="EMBL/GenBank/DDBJ databases">
        <authorList>
            <person name="Martin A.A."/>
        </authorList>
    </citation>
    <scope>NUCLEOTIDE SEQUENCE</scope>
    <source>
        <strain evidence="9">ED321</strain>
        <strain evidence="8">ED321 Heterogonic</strain>
    </source>
</reference>
<dbReference type="GO" id="GO:0035091">
    <property type="term" value="F:phosphatidylinositol binding"/>
    <property type="evidence" value="ECO:0007669"/>
    <property type="project" value="TreeGrafter"/>
</dbReference>
<keyword evidence="3" id="KW-0862">Zinc</keyword>
<feature type="region of interest" description="Disordered" evidence="5">
    <location>
        <begin position="279"/>
        <end position="298"/>
    </location>
</feature>
<dbReference type="OrthoDB" id="70570at2759"/>
<protein>
    <submittedName>
        <fullName evidence="8 10">EG:80H7.5 protein</fullName>
    </submittedName>
</protein>
<dbReference type="PROSITE" id="PS50178">
    <property type="entry name" value="ZF_FYVE"/>
    <property type="match status" value="1"/>
</dbReference>
<dbReference type="eggNOG" id="KOG1729">
    <property type="taxonomic scope" value="Eukaryota"/>
</dbReference>
<dbReference type="SUPFAM" id="SSF50729">
    <property type="entry name" value="PH domain-like"/>
    <property type="match status" value="1"/>
</dbReference>
<dbReference type="GO" id="GO:0008333">
    <property type="term" value="P:endosome to lysosome transport"/>
    <property type="evidence" value="ECO:0007669"/>
    <property type="project" value="TreeGrafter"/>
</dbReference>
<dbReference type="GeneID" id="36383554"/>
<proteinExistence type="predicted"/>
<dbReference type="GO" id="GO:0007032">
    <property type="term" value="P:endosome organization"/>
    <property type="evidence" value="ECO:0007669"/>
    <property type="project" value="TreeGrafter"/>
</dbReference>
<dbReference type="SMART" id="SM00064">
    <property type="entry name" value="FYVE"/>
    <property type="match status" value="1"/>
</dbReference>
<dbReference type="GO" id="GO:0008270">
    <property type="term" value="F:zinc ion binding"/>
    <property type="evidence" value="ECO:0007669"/>
    <property type="project" value="UniProtKB-KW"/>
</dbReference>
<dbReference type="Gene3D" id="2.30.29.30">
    <property type="entry name" value="Pleckstrin-homology domain (PH domain)/Phosphotyrosine-binding domain (PTB)"/>
    <property type="match status" value="1"/>
</dbReference>